<evidence type="ECO:0000313" key="2">
    <source>
        <dbReference type="Proteomes" id="UP000050509"/>
    </source>
</evidence>
<dbReference type="Gene3D" id="3.30.1180.10">
    <property type="match status" value="1"/>
</dbReference>
<dbReference type="Proteomes" id="UP000050509">
    <property type="component" value="Unassembled WGS sequence"/>
</dbReference>
<dbReference type="SUPFAM" id="SSF82549">
    <property type="entry name" value="DAK1/DegV-like"/>
    <property type="match status" value="1"/>
</dbReference>
<name>A0A0P9DGH3_9CHLR</name>
<dbReference type="AlphaFoldDB" id="A0A0P9DGH3"/>
<keyword evidence="2" id="KW-1185">Reference proteome</keyword>
<feature type="non-terminal residue" evidence="1">
    <location>
        <position position="1"/>
    </location>
</feature>
<dbReference type="InterPro" id="IPR043168">
    <property type="entry name" value="DegV_C"/>
</dbReference>
<gene>
    <name evidence="1" type="ORF">SE17_15485</name>
</gene>
<comment type="caution">
    <text evidence="1">The sequence shown here is derived from an EMBL/GenBank/DDBJ whole genome shotgun (WGS) entry which is preliminary data.</text>
</comment>
<protein>
    <submittedName>
        <fullName evidence="1">Fatty acid-binding protein DegV</fullName>
    </submittedName>
</protein>
<dbReference type="EMBL" id="LJCR01000543">
    <property type="protein sequence ID" value="KPV52440.1"/>
    <property type="molecule type" value="Genomic_DNA"/>
</dbReference>
<proteinExistence type="predicted"/>
<reference evidence="1 2" key="1">
    <citation type="submission" date="2015-09" db="EMBL/GenBank/DDBJ databases">
        <title>Draft genome sequence of Kouleothrix aurantiaca JCM 19913.</title>
        <authorList>
            <person name="Hemp J."/>
        </authorList>
    </citation>
    <scope>NUCLEOTIDE SEQUENCE [LARGE SCALE GENOMIC DNA]</scope>
    <source>
        <strain evidence="1 2">COM-B</strain>
    </source>
</reference>
<sequence>VKPLMEVKMGEVLPVEQVRTWKRVPPRMVELAQARGAYEELAALYTTERATAEQLADQLAAAGLMPRERILIQQAGGVLGAHAGPGAVGIGGLLK</sequence>
<organism evidence="1 2">
    <name type="scientific">Kouleothrix aurantiaca</name>
    <dbReference type="NCBI Taxonomy" id="186479"/>
    <lineage>
        <taxon>Bacteria</taxon>
        <taxon>Bacillati</taxon>
        <taxon>Chloroflexota</taxon>
        <taxon>Chloroflexia</taxon>
        <taxon>Chloroflexales</taxon>
        <taxon>Roseiflexineae</taxon>
        <taxon>Roseiflexaceae</taxon>
        <taxon>Kouleothrix</taxon>
    </lineage>
</organism>
<dbReference type="InterPro" id="IPR003797">
    <property type="entry name" value="DegV"/>
</dbReference>
<dbReference type="PATRIC" id="fig|186479.3.peg.8943"/>
<dbReference type="Pfam" id="PF02645">
    <property type="entry name" value="DegV"/>
    <property type="match status" value="1"/>
</dbReference>
<accession>A0A0P9DGH3</accession>
<evidence type="ECO:0000313" key="1">
    <source>
        <dbReference type="EMBL" id="KPV52440.1"/>
    </source>
</evidence>
<dbReference type="PROSITE" id="PS51482">
    <property type="entry name" value="DEGV"/>
    <property type="match status" value="1"/>
</dbReference>